<protein>
    <submittedName>
        <fullName evidence="1">Uncharacterized protein</fullName>
    </submittedName>
</protein>
<sequence length="55" mass="6201">STAGLQYLRISNNAGNELYFTTEANSVITVITSRILFTIYQEKGRDQSTCVLYHV</sequence>
<accession>R0LT67</accession>
<keyword evidence="2" id="KW-1185">Reference proteome</keyword>
<feature type="non-terminal residue" evidence="1">
    <location>
        <position position="55"/>
    </location>
</feature>
<gene>
    <name evidence="1" type="ORF">Anapl_03962</name>
</gene>
<organism evidence="1 2">
    <name type="scientific">Anas platyrhynchos</name>
    <name type="common">Mallard</name>
    <name type="synonym">Anas boschas</name>
    <dbReference type="NCBI Taxonomy" id="8839"/>
    <lineage>
        <taxon>Eukaryota</taxon>
        <taxon>Metazoa</taxon>
        <taxon>Chordata</taxon>
        <taxon>Craniata</taxon>
        <taxon>Vertebrata</taxon>
        <taxon>Euteleostomi</taxon>
        <taxon>Archelosauria</taxon>
        <taxon>Archosauria</taxon>
        <taxon>Dinosauria</taxon>
        <taxon>Saurischia</taxon>
        <taxon>Theropoda</taxon>
        <taxon>Coelurosauria</taxon>
        <taxon>Aves</taxon>
        <taxon>Neognathae</taxon>
        <taxon>Galloanserae</taxon>
        <taxon>Anseriformes</taxon>
        <taxon>Anatidae</taxon>
        <taxon>Anatinae</taxon>
        <taxon>Anas</taxon>
    </lineage>
</organism>
<reference evidence="2" key="1">
    <citation type="journal article" date="2013" name="Nat. Genet.">
        <title>The duck genome and transcriptome provide insight into an avian influenza virus reservoir species.</title>
        <authorList>
            <person name="Huang Y."/>
            <person name="Li Y."/>
            <person name="Burt D.W."/>
            <person name="Chen H."/>
            <person name="Zhang Y."/>
            <person name="Qian W."/>
            <person name="Kim H."/>
            <person name="Gan S."/>
            <person name="Zhao Y."/>
            <person name="Li J."/>
            <person name="Yi K."/>
            <person name="Feng H."/>
            <person name="Zhu P."/>
            <person name="Li B."/>
            <person name="Liu Q."/>
            <person name="Fairley S."/>
            <person name="Magor K.E."/>
            <person name="Du Z."/>
            <person name="Hu X."/>
            <person name="Goodman L."/>
            <person name="Tafer H."/>
            <person name="Vignal A."/>
            <person name="Lee T."/>
            <person name="Kim K.W."/>
            <person name="Sheng Z."/>
            <person name="An Y."/>
            <person name="Searle S."/>
            <person name="Herrero J."/>
            <person name="Groenen M.A."/>
            <person name="Crooijmans R.P."/>
            <person name="Faraut T."/>
            <person name="Cai Q."/>
            <person name="Webster R.G."/>
            <person name="Aldridge J.R."/>
            <person name="Warren W.C."/>
            <person name="Bartschat S."/>
            <person name="Kehr S."/>
            <person name="Marz M."/>
            <person name="Stadler P.F."/>
            <person name="Smith J."/>
            <person name="Kraus R.H."/>
            <person name="Zhao Y."/>
            <person name="Ren L."/>
            <person name="Fei J."/>
            <person name="Morisson M."/>
            <person name="Kaiser P."/>
            <person name="Griffin D.K."/>
            <person name="Rao M."/>
            <person name="Pitel F."/>
            <person name="Wang J."/>
            <person name="Li N."/>
        </authorList>
    </citation>
    <scope>NUCLEOTIDE SEQUENCE [LARGE SCALE GENOMIC DNA]</scope>
</reference>
<dbReference type="AlphaFoldDB" id="R0LT67"/>
<dbReference type="Proteomes" id="UP000296049">
    <property type="component" value="Unassembled WGS sequence"/>
</dbReference>
<name>R0LT67_ANAPL</name>
<evidence type="ECO:0000313" key="2">
    <source>
        <dbReference type="Proteomes" id="UP000296049"/>
    </source>
</evidence>
<feature type="non-terminal residue" evidence="1">
    <location>
        <position position="1"/>
    </location>
</feature>
<dbReference type="EMBL" id="KB742404">
    <property type="protein sequence ID" value="EOB08974.1"/>
    <property type="molecule type" value="Genomic_DNA"/>
</dbReference>
<proteinExistence type="predicted"/>
<evidence type="ECO:0000313" key="1">
    <source>
        <dbReference type="EMBL" id="EOB08974.1"/>
    </source>
</evidence>